<evidence type="ECO:0000256" key="7">
    <source>
        <dbReference type="ARBA" id="ARBA00023163"/>
    </source>
</evidence>
<protein>
    <recommendedName>
        <fullName evidence="11">C2H2-type domain-containing protein</fullName>
    </recommendedName>
</protein>
<dbReference type="FunFam" id="3.30.160.60:FF:000554">
    <property type="entry name" value="protein indeterminate-domain 12-like"/>
    <property type="match status" value="1"/>
</dbReference>
<keyword evidence="4" id="KW-0862">Zinc</keyword>
<sequence>MLTNTSCSSVPSSDPFSCLENGNSNKKKRKPAGTPDPDAEVVSLSPKTLLESDRYVCEICNQGFQRDQNLQMHRRRHKVPWKLLKRETPVARKRVFVCPEPSCLHHDPCHALGDLVGIKKHFRRKHSNHKQWVCEKCSKGYAVQSDYKAHLKTCGTRGHSCDCGRVFSRVESFIEHQDACHMGRIRSESQGLQPAACLSRTASSLSTPSSDTNFSTAPWPGLMLAKPSTDPMFLSPTQNNSPRNALHHNLELQLLTISNQDYSPRKDDHDDHGDQNHSTQLQLSIGSSDYSESSKESEKPEAGFEEAARKQLKLAMEEKAYAEAVRQDAKRHVELAELEFANAKRIRQQAQAEVSKARALKDKAIKQINSIILEITCHACKQRFQEITPPHDNFLVLSSKCKSSVCFDNN</sequence>
<dbReference type="Gene3D" id="3.30.160.60">
    <property type="entry name" value="Classic Zinc Finger"/>
    <property type="match status" value="2"/>
</dbReference>
<dbReference type="InterPro" id="IPR055186">
    <property type="entry name" value="C2H2-2nd_BIRD-IDD"/>
</dbReference>
<evidence type="ECO:0000256" key="5">
    <source>
        <dbReference type="ARBA" id="ARBA00023015"/>
    </source>
</evidence>
<evidence type="ECO:0000256" key="2">
    <source>
        <dbReference type="ARBA" id="ARBA00022737"/>
    </source>
</evidence>
<dbReference type="PROSITE" id="PS50157">
    <property type="entry name" value="ZINC_FINGER_C2H2_2"/>
    <property type="match status" value="1"/>
</dbReference>
<dbReference type="GO" id="GO:0008270">
    <property type="term" value="F:zinc ion binding"/>
    <property type="evidence" value="ECO:0007669"/>
    <property type="project" value="UniProtKB-KW"/>
</dbReference>
<reference evidence="12 13" key="1">
    <citation type="journal article" date="2021" name="Commun. Biol.">
        <title>The genome of Shorea leprosula (Dipterocarpaceae) highlights the ecological relevance of drought in aseasonal tropical rainforests.</title>
        <authorList>
            <person name="Ng K.K.S."/>
            <person name="Kobayashi M.J."/>
            <person name="Fawcett J.A."/>
            <person name="Hatakeyama M."/>
            <person name="Paape T."/>
            <person name="Ng C.H."/>
            <person name="Ang C.C."/>
            <person name="Tnah L.H."/>
            <person name="Lee C.T."/>
            <person name="Nishiyama T."/>
            <person name="Sese J."/>
            <person name="O'Brien M.J."/>
            <person name="Copetti D."/>
            <person name="Mohd Noor M.I."/>
            <person name="Ong R.C."/>
            <person name="Putra M."/>
            <person name="Sireger I.Z."/>
            <person name="Indrioko S."/>
            <person name="Kosugi Y."/>
            <person name="Izuno A."/>
            <person name="Isagi Y."/>
            <person name="Lee S.L."/>
            <person name="Shimizu K.K."/>
        </authorList>
    </citation>
    <scope>NUCLEOTIDE SEQUENCE [LARGE SCALE GENOMIC DNA]</scope>
    <source>
        <strain evidence="12">214</strain>
    </source>
</reference>
<dbReference type="Pfam" id="PF22996">
    <property type="entry name" value="C2H2-2nd_BIRD-IDD"/>
    <property type="match status" value="1"/>
</dbReference>
<keyword evidence="7" id="KW-0804">Transcription</keyword>
<dbReference type="InterPro" id="IPR013087">
    <property type="entry name" value="Znf_C2H2_type"/>
</dbReference>
<comment type="caution">
    <text evidence="12">The sequence shown here is derived from an EMBL/GenBank/DDBJ whole genome shotgun (WGS) entry which is preliminary data.</text>
</comment>
<feature type="compositionally biased region" description="Basic and acidic residues" evidence="10">
    <location>
        <begin position="263"/>
        <end position="275"/>
    </location>
</feature>
<name>A0AAV5K3C8_9ROSI</name>
<feature type="compositionally biased region" description="Low complexity" evidence="10">
    <location>
        <begin position="1"/>
        <end position="18"/>
    </location>
</feature>
<feature type="region of interest" description="Disordered" evidence="10">
    <location>
        <begin position="202"/>
        <end position="221"/>
    </location>
</feature>
<keyword evidence="3 8" id="KW-0863">Zinc-finger</keyword>
<dbReference type="GO" id="GO:0003677">
    <property type="term" value="F:DNA binding"/>
    <property type="evidence" value="ECO:0007669"/>
    <property type="project" value="UniProtKB-KW"/>
</dbReference>
<evidence type="ECO:0000259" key="11">
    <source>
        <dbReference type="PROSITE" id="PS50157"/>
    </source>
</evidence>
<accession>A0AAV5K3C8</accession>
<evidence type="ECO:0000256" key="10">
    <source>
        <dbReference type="SAM" id="MobiDB-lite"/>
    </source>
</evidence>
<feature type="region of interest" description="Disordered" evidence="10">
    <location>
        <begin position="261"/>
        <end position="306"/>
    </location>
</feature>
<dbReference type="Pfam" id="PF22995">
    <property type="entry name" value="C2CH-3rd_BIRD-IDD"/>
    <property type="match status" value="1"/>
</dbReference>
<evidence type="ECO:0000313" key="12">
    <source>
        <dbReference type="EMBL" id="GKV21469.1"/>
    </source>
</evidence>
<dbReference type="EMBL" id="BPVZ01000057">
    <property type="protein sequence ID" value="GKV21469.1"/>
    <property type="molecule type" value="Genomic_DNA"/>
</dbReference>
<organism evidence="12 13">
    <name type="scientific">Rubroshorea leprosula</name>
    <dbReference type="NCBI Taxonomy" id="152421"/>
    <lineage>
        <taxon>Eukaryota</taxon>
        <taxon>Viridiplantae</taxon>
        <taxon>Streptophyta</taxon>
        <taxon>Embryophyta</taxon>
        <taxon>Tracheophyta</taxon>
        <taxon>Spermatophyta</taxon>
        <taxon>Magnoliopsida</taxon>
        <taxon>eudicotyledons</taxon>
        <taxon>Gunneridae</taxon>
        <taxon>Pentapetalae</taxon>
        <taxon>rosids</taxon>
        <taxon>malvids</taxon>
        <taxon>Malvales</taxon>
        <taxon>Dipterocarpaceae</taxon>
        <taxon>Rubroshorea</taxon>
    </lineage>
</organism>
<gene>
    <name evidence="12" type="ORF">SLEP1_g31447</name>
</gene>
<keyword evidence="2" id="KW-0677">Repeat</keyword>
<dbReference type="SMART" id="SM00355">
    <property type="entry name" value="ZnF_C2H2"/>
    <property type="match status" value="4"/>
</dbReference>
<dbReference type="InterPro" id="IPR055187">
    <property type="entry name" value="C2CH-3rd_BIRD-IDD"/>
</dbReference>
<feature type="coiled-coil region" evidence="9">
    <location>
        <begin position="333"/>
        <end position="367"/>
    </location>
</feature>
<feature type="compositionally biased region" description="Basic and acidic residues" evidence="10">
    <location>
        <begin position="292"/>
        <end position="306"/>
    </location>
</feature>
<keyword evidence="1" id="KW-0479">Metal-binding</keyword>
<keyword evidence="13" id="KW-1185">Reference proteome</keyword>
<feature type="region of interest" description="Disordered" evidence="10">
    <location>
        <begin position="1"/>
        <end position="42"/>
    </location>
</feature>
<evidence type="ECO:0000313" key="13">
    <source>
        <dbReference type="Proteomes" id="UP001054252"/>
    </source>
</evidence>
<evidence type="ECO:0000256" key="3">
    <source>
        <dbReference type="ARBA" id="ARBA00022771"/>
    </source>
</evidence>
<dbReference type="AlphaFoldDB" id="A0AAV5K3C8"/>
<evidence type="ECO:0000256" key="9">
    <source>
        <dbReference type="SAM" id="Coils"/>
    </source>
</evidence>
<evidence type="ECO:0000256" key="1">
    <source>
        <dbReference type="ARBA" id="ARBA00022723"/>
    </source>
</evidence>
<dbReference type="InterPro" id="IPR031140">
    <property type="entry name" value="IDD1-16"/>
</dbReference>
<evidence type="ECO:0000256" key="8">
    <source>
        <dbReference type="PROSITE-ProRule" id="PRU00042"/>
    </source>
</evidence>
<dbReference type="SUPFAM" id="SSF57667">
    <property type="entry name" value="beta-beta-alpha zinc fingers"/>
    <property type="match status" value="1"/>
</dbReference>
<keyword evidence="9" id="KW-0175">Coiled coil</keyword>
<dbReference type="PROSITE" id="PS00028">
    <property type="entry name" value="ZINC_FINGER_C2H2_1"/>
    <property type="match status" value="1"/>
</dbReference>
<dbReference type="GO" id="GO:0003700">
    <property type="term" value="F:DNA-binding transcription factor activity"/>
    <property type="evidence" value="ECO:0007669"/>
    <property type="project" value="TreeGrafter"/>
</dbReference>
<dbReference type="PANTHER" id="PTHR10593:SF221">
    <property type="entry name" value="PROTEIN INDETERMINATE-DOMAIN 14"/>
    <property type="match status" value="1"/>
</dbReference>
<dbReference type="PANTHER" id="PTHR10593">
    <property type="entry name" value="SERINE/THREONINE-PROTEIN KINASE RIO"/>
    <property type="match status" value="1"/>
</dbReference>
<keyword evidence="6" id="KW-0238">DNA-binding</keyword>
<dbReference type="InterPro" id="IPR036236">
    <property type="entry name" value="Znf_C2H2_sf"/>
</dbReference>
<evidence type="ECO:0000256" key="6">
    <source>
        <dbReference type="ARBA" id="ARBA00023125"/>
    </source>
</evidence>
<dbReference type="Proteomes" id="UP001054252">
    <property type="component" value="Unassembled WGS sequence"/>
</dbReference>
<feature type="domain" description="C2H2-type" evidence="11">
    <location>
        <begin position="55"/>
        <end position="77"/>
    </location>
</feature>
<dbReference type="Pfam" id="PF00096">
    <property type="entry name" value="zf-C2H2"/>
    <property type="match status" value="1"/>
</dbReference>
<dbReference type="GO" id="GO:0005634">
    <property type="term" value="C:nucleus"/>
    <property type="evidence" value="ECO:0007669"/>
    <property type="project" value="TreeGrafter"/>
</dbReference>
<proteinExistence type="predicted"/>
<evidence type="ECO:0000256" key="4">
    <source>
        <dbReference type="ARBA" id="ARBA00022833"/>
    </source>
</evidence>
<keyword evidence="5" id="KW-0805">Transcription regulation</keyword>
<feature type="compositionally biased region" description="Low complexity" evidence="10">
    <location>
        <begin position="202"/>
        <end position="215"/>
    </location>
</feature>